<feature type="domain" description="SLM1/RGC1-like PH" evidence="4">
    <location>
        <begin position="481"/>
        <end position="569"/>
    </location>
</feature>
<dbReference type="InterPro" id="IPR046868">
    <property type="entry name" value="BAR_4"/>
</dbReference>
<feature type="region of interest" description="Disordered" evidence="3">
    <location>
        <begin position="577"/>
        <end position="625"/>
    </location>
</feature>
<comment type="caution">
    <text evidence="6">The sequence shown here is derived from an EMBL/GenBank/DDBJ whole genome shotgun (WGS) entry which is preliminary data.</text>
</comment>
<feature type="region of interest" description="Disordered" evidence="3">
    <location>
        <begin position="43"/>
        <end position="65"/>
    </location>
</feature>
<feature type="compositionally biased region" description="Polar residues" evidence="3">
    <location>
        <begin position="820"/>
        <end position="834"/>
    </location>
</feature>
<reference evidence="6 7" key="1">
    <citation type="submission" date="2024-05" db="EMBL/GenBank/DDBJ databases">
        <title>Long read based assembly of the Candida bracarensis genome reveals expanded adhesin content.</title>
        <authorList>
            <person name="Marcet-Houben M."/>
            <person name="Ksiezopolska E."/>
            <person name="Gabaldon T."/>
        </authorList>
    </citation>
    <scope>NUCLEOTIDE SEQUENCE [LARGE SCALE GENOMIC DNA]</scope>
    <source>
        <strain evidence="6 7">CBM6</strain>
    </source>
</reference>
<evidence type="ECO:0000256" key="3">
    <source>
        <dbReference type="SAM" id="MobiDB-lite"/>
    </source>
</evidence>
<dbReference type="Gene3D" id="1.20.1270.60">
    <property type="entry name" value="Arfaptin homology (AH) domain/BAR domain"/>
    <property type="match status" value="1"/>
</dbReference>
<keyword evidence="1" id="KW-0597">Phosphoprotein</keyword>
<gene>
    <name evidence="6" type="ORF">RNJ44_03876</name>
</gene>
<keyword evidence="7" id="KW-1185">Reference proteome</keyword>
<dbReference type="InterPro" id="IPR011993">
    <property type="entry name" value="PH-like_dom_sf"/>
</dbReference>
<keyword evidence="2" id="KW-0175">Coiled coil</keyword>
<dbReference type="Pfam" id="PF20400">
    <property type="entry name" value="BAR_4"/>
    <property type="match status" value="1"/>
</dbReference>
<dbReference type="SUPFAM" id="SSF50729">
    <property type="entry name" value="PH domain-like"/>
    <property type="match status" value="1"/>
</dbReference>
<dbReference type="InterPro" id="IPR046869">
    <property type="entry name" value="SLM1/RGC1-like_PH"/>
</dbReference>
<feature type="compositionally biased region" description="Polar residues" evidence="3">
    <location>
        <begin position="769"/>
        <end position="786"/>
    </location>
</feature>
<evidence type="ECO:0000256" key="1">
    <source>
        <dbReference type="ARBA" id="ARBA00022553"/>
    </source>
</evidence>
<evidence type="ECO:0000256" key="2">
    <source>
        <dbReference type="SAM" id="Coils"/>
    </source>
</evidence>
<accession>A0ABR4NY97</accession>
<dbReference type="Pfam" id="PF20399">
    <property type="entry name" value="PH_20"/>
    <property type="match status" value="1"/>
</dbReference>
<dbReference type="PANTHER" id="PTHR31941:SF15">
    <property type="entry name" value="ACTIVATOR OF SKN7 PROTEIN 10-RELATED"/>
    <property type="match status" value="1"/>
</dbReference>
<dbReference type="PANTHER" id="PTHR31941">
    <property type="entry name" value="CYTOSKELETAL SIGNALING PROTEIN SLM1"/>
    <property type="match status" value="1"/>
</dbReference>
<evidence type="ECO:0000313" key="6">
    <source>
        <dbReference type="EMBL" id="KAL3233836.1"/>
    </source>
</evidence>
<feature type="compositionally biased region" description="Polar residues" evidence="3">
    <location>
        <begin position="719"/>
        <end position="730"/>
    </location>
</feature>
<name>A0ABR4NY97_9SACH</name>
<dbReference type="Proteomes" id="UP001623330">
    <property type="component" value="Unassembled WGS sequence"/>
</dbReference>
<dbReference type="EMBL" id="JBEVYD010000004">
    <property type="protein sequence ID" value="KAL3233836.1"/>
    <property type="molecule type" value="Genomic_DNA"/>
</dbReference>
<sequence>MATEHSRQVSLADDIIKHTTHIGSKLTKVVSPREKDEGIKLVKTKSSQGSSVTITNSNSNSKVDNRFDGFNPKYLGTQETTLYKSASHTPSPTAIPTEYNSPTAVPVPVPENIVDGNTVTNGVGKEQYVNGFHHSQFVKEYPTVLLADRFKKWSKIVKFLIDYLQEAAYTEEQIARMHLRLRRKVNFTFLTDLDDHNKVVDPYQNSIPTKRTQPVTAAEKKRLEAASALEALQKEISAESETDAEVNDEAAISSEGDALAPSGFMKFGSGSIQDVQVVLKRYHGSLAGQQLKVSREIIENVIPKLESLCKDLTGKIREIKDLHGDFKTNIVSHISQTSKLLAKYNSMVKKLSDESEDATKVIQPKCDPYLVKVQLETQLKKQLAEEKYLMEAFINMQSNGLDLERIVYTRIQSALETYSALIDSEARMILKNLCQELQHGILSKPATVEWDQFIPNHSNCMLHWLSNEPRPKPRELSDIVYPNMKAPASKCIRKGYMYYCNGKDRKKFKKGYFILTSHYLHEFKDSDFSREMKTDSNDNYCHMAISLINLIPVQSFALSDVTLGEFTDKEMIFTARPLRSSRSRSTPPPSQPQPEKVRSPSITSAVPKFLRGGKKSSSTKMYNPNIPLVDHNPALDVSASEPLTDIGERTEWHLRLTLGDYDDDFKVQYKKWSSDFKALAEFNHSHHRNSFIGERAEYANRKASRVADAPGLLREDSNNSRGSSETTLNAKDSRSSSKVGNIVGVDEEGNLITSDGRRYSVNPDLARRGSSNASPRRSTSAQSGSPLNAEMKPQERERVGSLPLGEISENPSRGAEESRGSVQYELTNQRTASLPVNDKDAATRQSVPRGALPQGSFDTIDEALKDEAQQAKLSMHT</sequence>
<evidence type="ECO:0000259" key="5">
    <source>
        <dbReference type="Pfam" id="PF20400"/>
    </source>
</evidence>
<evidence type="ECO:0000313" key="7">
    <source>
        <dbReference type="Proteomes" id="UP001623330"/>
    </source>
</evidence>
<proteinExistence type="predicted"/>
<protein>
    <submittedName>
        <fullName evidence="6">Activator of SKN7 protein 10</fullName>
    </submittedName>
</protein>
<evidence type="ECO:0000259" key="4">
    <source>
        <dbReference type="Pfam" id="PF20399"/>
    </source>
</evidence>
<dbReference type="InterPro" id="IPR027267">
    <property type="entry name" value="AH/BAR_dom_sf"/>
</dbReference>
<feature type="domain" description="SLM1/RGC1-like BAR-like" evidence="5">
    <location>
        <begin position="269"/>
        <end position="457"/>
    </location>
</feature>
<dbReference type="Gene3D" id="2.30.29.30">
    <property type="entry name" value="Pleckstrin-homology domain (PH domain)/Phosphotyrosine-binding domain (PTB)"/>
    <property type="match status" value="1"/>
</dbReference>
<dbReference type="SUPFAM" id="SSF103657">
    <property type="entry name" value="BAR/IMD domain-like"/>
    <property type="match status" value="1"/>
</dbReference>
<feature type="coiled-coil region" evidence="2">
    <location>
        <begin position="215"/>
        <end position="249"/>
    </location>
</feature>
<feature type="compositionally biased region" description="Polar residues" evidence="3">
    <location>
        <begin position="44"/>
        <end position="55"/>
    </location>
</feature>
<feature type="region of interest" description="Disordered" evidence="3">
    <location>
        <begin position="703"/>
        <end position="856"/>
    </location>
</feature>
<organism evidence="6 7">
    <name type="scientific">Nakaseomyces bracarensis</name>
    <dbReference type="NCBI Taxonomy" id="273131"/>
    <lineage>
        <taxon>Eukaryota</taxon>
        <taxon>Fungi</taxon>
        <taxon>Dikarya</taxon>
        <taxon>Ascomycota</taxon>
        <taxon>Saccharomycotina</taxon>
        <taxon>Saccharomycetes</taxon>
        <taxon>Saccharomycetales</taxon>
        <taxon>Saccharomycetaceae</taxon>
        <taxon>Nakaseomyces</taxon>
    </lineage>
</organism>